<evidence type="ECO:0000256" key="4">
    <source>
        <dbReference type="ARBA" id="ARBA00023136"/>
    </source>
</evidence>
<evidence type="ECO:0000256" key="5">
    <source>
        <dbReference type="SAM" id="Phobius"/>
    </source>
</evidence>
<dbReference type="GO" id="GO:0001518">
    <property type="term" value="C:voltage-gated sodium channel complex"/>
    <property type="evidence" value="ECO:0007669"/>
    <property type="project" value="TreeGrafter"/>
</dbReference>
<dbReference type="Proteomes" id="UP000264800">
    <property type="component" value="Unplaced"/>
</dbReference>
<dbReference type="GO" id="GO:0019228">
    <property type="term" value="P:neuronal action potential"/>
    <property type="evidence" value="ECO:0007669"/>
    <property type="project" value="TreeGrafter"/>
</dbReference>
<proteinExistence type="predicted"/>
<organism evidence="7 8">
    <name type="scientific">Kryptolebias marmoratus</name>
    <name type="common">Mangrove killifish</name>
    <name type="synonym">Rivulus marmoratus</name>
    <dbReference type="NCBI Taxonomy" id="37003"/>
    <lineage>
        <taxon>Eukaryota</taxon>
        <taxon>Metazoa</taxon>
        <taxon>Chordata</taxon>
        <taxon>Craniata</taxon>
        <taxon>Vertebrata</taxon>
        <taxon>Euteleostomi</taxon>
        <taxon>Actinopterygii</taxon>
        <taxon>Neopterygii</taxon>
        <taxon>Teleostei</taxon>
        <taxon>Neoteleostei</taxon>
        <taxon>Acanthomorphata</taxon>
        <taxon>Ovalentaria</taxon>
        <taxon>Atherinomorphae</taxon>
        <taxon>Cyprinodontiformes</taxon>
        <taxon>Rivulidae</taxon>
        <taxon>Kryptolebias</taxon>
    </lineage>
</organism>
<dbReference type="Gene3D" id="1.20.120.350">
    <property type="entry name" value="Voltage-gated potassium channels. Chain C"/>
    <property type="match status" value="1"/>
</dbReference>
<comment type="subcellular location">
    <subcellularLocation>
        <location evidence="1">Membrane</location>
        <topology evidence="1">Multi-pass membrane protein</topology>
    </subcellularLocation>
</comment>
<feature type="transmembrane region" description="Helical" evidence="5">
    <location>
        <begin position="163"/>
        <end position="183"/>
    </location>
</feature>
<evidence type="ECO:0000256" key="1">
    <source>
        <dbReference type="ARBA" id="ARBA00004141"/>
    </source>
</evidence>
<name>A0A3Q3AB07_KRYMA</name>
<evidence type="ECO:0000256" key="3">
    <source>
        <dbReference type="ARBA" id="ARBA00022989"/>
    </source>
</evidence>
<sequence length="204" mass="23535">MTSLLPPVGTEVFRRFTPASLEKDHQKREAEEEDRLRDVSQKVTHLLNLKDPPKPANHLEAGKTLPFIYGDPPPELLGTPLEDLDPFYQSQKTFIALSKNQIIHRFNAESACYLFSPFNRLRTAAIKLLLHPYPSPLFFILMILINCVFMVTEVPVLKNAEEYVFVVIYTFEVVLKLLSRGICLGRFTFFRDPWNWLDVLNITA</sequence>
<evidence type="ECO:0000313" key="8">
    <source>
        <dbReference type="Proteomes" id="UP000264800"/>
    </source>
</evidence>
<keyword evidence="8" id="KW-1185">Reference proteome</keyword>
<evidence type="ECO:0000259" key="6">
    <source>
        <dbReference type="Pfam" id="PF00520"/>
    </source>
</evidence>
<dbReference type="InterPro" id="IPR005821">
    <property type="entry name" value="Ion_trans_dom"/>
</dbReference>
<dbReference type="GO" id="GO:0005248">
    <property type="term" value="F:voltage-gated sodium channel activity"/>
    <property type="evidence" value="ECO:0007669"/>
    <property type="project" value="TreeGrafter"/>
</dbReference>
<keyword evidence="4 5" id="KW-0472">Membrane</keyword>
<accession>A0A3Q3AB07</accession>
<feature type="domain" description="Ion transport" evidence="6">
    <location>
        <begin position="137"/>
        <end position="201"/>
    </location>
</feature>
<protein>
    <recommendedName>
        <fullName evidence="6">Ion transport domain-containing protein</fullName>
    </recommendedName>
</protein>
<dbReference type="STRING" id="37003.ENSKMAP00000013688"/>
<evidence type="ECO:0000256" key="2">
    <source>
        <dbReference type="ARBA" id="ARBA00022692"/>
    </source>
</evidence>
<dbReference type="AlphaFoldDB" id="A0A3Q3AB07"/>
<dbReference type="OMA" id="LMILINC"/>
<dbReference type="PANTHER" id="PTHR10037:SF223">
    <property type="entry name" value="SODIUM CHANNEL PROTEIN TYPE 4 SUBUNIT ALPHA"/>
    <property type="match status" value="1"/>
</dbReference>
<dbReference type="GO" id="GO:0086010">
    <property type="term" value="P:membrane depolarization during action potential"/>
    <property type="evidence" value="ECO:0007669"/>
    <property type="project" value="TreeGrafter"/>
</dbReference>
<dbReference type="Ensembl" id="ENSKMAT00000013896.1">
    <property type="protein sequence ID" value="ENSKMAP00000013688.1"/>
    <property type="gene ID" value="ENSKMAG00000010270.1"/>
</dbReference>
<keyword evidence="2 5" id="KW-0812">Transmembrane</keyword>
<reference evidence="7" key="1">
    <citation type="submission" date="2025-08" db="UniProtKB">
        <authorList>
            <consortium name="Ensembl"/>
        </authorList>
    </citation>
    <scope>IDENTIFICATION</scope>
</reference>
<reference evidence="7" key="2">
    <citation type="submission" date="2025-09" db="UniProtKB">
        <authorList>
            <consortium name="Ensembl"/>
        </authorList>
    </citation>
    <scope>IDENTIFICATION</scope>
</reference>
<dbReference type="SUPFAM" id="SSF81324">
    <property type="entry name" value="Voltage-gated potassium channels"/>
    <property type="match status" value="1"/>
</dbReference>
<feature type="transmembrane region" description="Helical" evidence="5">
    <location>
        <begin position="137"/>
        <end position="157"/>
    </location>
</feature>
<evidence type="ECO:0000313" key="7">
    <source>
        <dbReference type="Ensembl" id="ENSKMAP00000013688.1"/>
    </source>
</evidence>
<dbReference type="PANTHER" id="PTHR10037">
    <property type="entry name" value="VOLTAGE-GATED CATION CHANNEL CALCIUM AND SODIUM"/>
    <property type="match status" value="1"/>
</dbReference>
<dbReference type="Pfam" id="PF00520">
    <property type="entry name" value="Ion_trans"/>
    <property type="match status" value="1"/>
</dbReference>
<dbReference type="InterPro" id="IPR043203">
    <property type="entry name" value="VGCC_Ca_Na"/>
</dbReference>
<keyword evidence="3 5" id="KW-1133">Transmembrane helix</keyword>
<dbReference type="GeneTree" id="ENSGT00940000167873"/>
<dbReference type="InterPro" id="IPR027359">
    <property type="entry name" value="Volt_channel_dom_sf"/>
</dbReference>